<keyword evidence="3" id="KW-1185">Reference proteome</keyword>
<keyword evidence="1" id="KW-0472">Membrane</keyword>
<organism evidence="2 3">
    <name type="scientific">Flavobacterium aquaticum</name>
    <dbReference type="NCBI Taxonomy" id="1236486"/>
    <lineage>
        <taxon>Bacteria</taxon>
        <taxon>Pseudomonadati</taxon>
        <taxon>Bacteroidota</taxon>
        <taxon>Flavobacteriia</taxon>
        <taxon>Flavobacteriales</taxon>
        <taxon>Flavobacteriaceae</taxon>
        <taxon>Flavobacterium</taxon>
    </lineage>
</organism>
<accession>A0A327YXZ8</accession>
<feature type="transmembrane region" description="Helical" evidence="1">
    <location>
        <begin position="90"/>
        <end position="110"/>
    </location>
</feature>
<reference evidence="2 3" key="1">
    <citation type="submission" date="2018-06" db="EMBL/GenBank/DDBJ databases">
        <title>Genomic Encyclopedia of Type Strains, Phase III (KMG-III): the genomes of soil and plant-associated and newly described type strains.</title>
        <authorList>
            <person name="Whitman W."/>
        </authorList>
    </citation>
    <scope>NUCLEOTIDE SEQUENCE [LARGE SCALE GENOMIC DNA]</scope>
    <source>
        <strain evidence="2 3">CGMCC 1.12398</strain>
    </source>
</reference>
<keyword evidence="1" id="KW-1133">Transmembrane helix</keyword>
<dbReference type="AlphaFoldDB" id="A0A327YXZ8"/>
<evidence type="ECO:0000256" key="1">
    <source>
        <dbReference type="SAM" id="Phobius"/>
    </source>
</evidence>
<dbReference type="OrthoDB" id="1274759at2"/>
<proteinExistence type="predicted"/>
<feature type="transmembrane region" description="Helical" evidence="1">
    <location>
        <begin position="119"/>
        <end position="137"/>
    </location>
</feature>
<name>A0A327YXZ8_9FLAO</name>
<gene>
    <name evidence="2" type="ORF">B0I03_102377</name>
</gene>
<comment type="caution">
    <text evidence="2">The sequence shown here is derived from an EMBL/GenBank/DDBJ whole genome shotgun (WGS) entry which is preliminary data.</text>
</comment>
<dbReference type="Proteomes" id="UP000249620">
    <property type="component" value="Unassembled WGS sequence"/>
</dbReference>
<protein>
    <submittedName>
        <fullName evidence="2">Uncharacterized protein</fullName>
    </submittedName>
</protein>
<evidence type="ECO:0000313" key="3">
    <source>
        <dbReference type="Proteomes" id="UP000249620"/>
    </source>
</evidence>
<evidence type="ECO:0000313" key="2">
    <source>
        <dbReference type="EMBL" id="RAK24515.1"/>
    </source>
</evidence>
<sequence>MRVLALIFMVLAFLVGGFCTGVLFKNIENRMGTDGDSEKLEEVYRLVENEQKQIDQLKKDGIDVTKIEDPQIKESLEIIESTPAKWKVVYAGKLGILLAVLAFVMVVVAFMKKEFVTKLSILVALLSVVLWAITPYMEAGTFSGANPKSLALIGCIGLVVCSACAFMSYKLHLKKSQATA</sequence>
<dbReference type="RefSeq" id="WP_146603255.1">
    <property type="nucleotide sequence ID" value="NZ_QLMI01000002.1"/>
</dbReference>
<keyword evidence="1" id="KW-0812">Transmembrane</keyword>
<feature type="transmembrane region" description="Helical" evidence="1">
    <location>
        <begin position="149"/>
        <end position="169"/>
    </location>
</feature>
<dbReference type="EMBL" id="QLMI01000002">
    <property type="protein sequence ID" value="RAK24515.1"/>
    <property type="molecule type" value="Genomic_DNA"/>
</dbReference>